<sequence>MDFSDHRGRGGLVVRSRPRDRRVAGSKPDSTEDPPFLAFSDPKRKGGVIADAARRQQSIRKCERELLKLTKKETMAQRGRDRRVEETEQNNSRLSDMAQRDHERRAEETKEQRNSRLLAMVQHARERRLNVIEGQNHHQIQTFYAARTVLYSLFI</sequence>
<dbReference type="Proteomes" id="UP000499080">
    <property type="component" value="Unassembled WGS sequence"/>
</dbReference>
<proteinExistence type="predicted"/>
<name>A0A4Y2KF23_ARAVE</name>
<evidence type="ECO:0000313" key="4">
    <source>
        <dbReference type="Proteomes" id="UP000499080"/>
    </source>
</evidence>
<dbReference type="EMBL" id="BGPR01004528">
    <property type="protein sequence ID" value="GBN00579.1"/>
    <property type="molecule type" value="Genomic_DNA"/>
</dbReference>
<evidence type="ECO:0000256" key="1">
    <source>
        <dbReference type="SAM" id="MobiDB-lite"/>
    </source>
</evidence>
<comment type="caution">
    <text evidence="3">The sequence shown here is derived from an EMBL/GenBank/DDBJ whole genome shotgun (WGS) entry which is preliminary data.</text>
</comment>
<feature type="compositionally biased region" description="Basic and acidic residues" evidence="1">
    <location>
        <begin position="98"/>
        <end position="114"/>
    </location>
</feature>
<feature type="compositionally biased region" description="Basic and acidic residues" evidence="1">
    <location>
        <begin position="71"/>
        <end position="86"/>
    </location>
</feature>
<gene>
    <name evidence="3" type="ORF">AVEN_215637_1</name>
</gene>
<feature type="region of interest" description="Disordered" evidence="1">
    <location>
        <begin position="71"/>
        <end position="114"/>
    </location>
</feature>
<dbReference type="Pfam" id="PF21107">
    <property type="entry name" value="STPRs"/>
    <property type="match status" value="1"/>
</dbReference>
<reference evidence="3 4" key="1">
    <citation type="journal article" date="2019" name="Sci. Rep.">
        <title>Orb-weaving spider Araneus ventricosus genome elucidates the spidroin gene catalogue.</title>
        <authorList>
            <person name="Kono N."/>
            <person name="Nakamura H."/>
            <person name="Ohtoshi R."/>
            <person name="Moran D.A.P."/>
            <person name="Shinohara A."/>
            <person name="Yoshida Y."/>
            <person name="Fujiwara M."/>
            <person name="Mori M."/>
            <person name="Tomita M."/>
            <person name="Arakawa K."/>
        </authorList>
    </citation>
    <scope>NUCLEOTIDE SEQUENCE [LARGE SCALE GENOMIC DNA]</scope>
</reference>
<dbReference type="InterPro" id="IPR048998">
    <property type="entry name" value="STPR"/>
</dbReference>
<evidence type="ECO:0000259" key="2">
    <source>
        <dbReference type="Pfam" id="PF21107"/>
    </source>
</evidence>
<protein>
    <recommendedName>
        <fullName evidence="2">STPR domain-containing protein</fullName>
    </recommendedName>
</protein>
<keyword evidence="4" id="KW-1185">Reference proteome</keyword>
<dbReference type="AlphaFoldDB" id="A0A4Y2KF23"/>
<feature type="region of interest" description="Disordered" evidence="1">
    <location>
        <begin position="1"/>
        <end position="54"/>
    </location>
</feature>
<organism evidence="3 4">
    <name type="scientific">Araneus ventricosus</name>
    <name type="common">Orbweaver spider</name>
    <name type="synonym">Epeira ventricosa</name>
    <dbReference type="NCBI Taxonomy" id="182803"/>
    <lineage>
        <taxon>Eukaryota</taxon>
        <taxon>Metazoa</taxon>
        <taxon>Ecdysozoa</taxon>
        <taxon>Arthropoda</taxon>
        <taxon>Chelicerata</taxon>
        <taxon>Arachnida</taxon>
        <taxon>Araneae</taxon>
        <taxon>Araneomorphae</taxon>
        <taxon>Entelegynae</taxon>
        <taxon>Araneoidea</taxon>
        <taxon>Araneidae</taxon>
        <taxon>Araneus</taxon>
    </lineage>
</organism>
<feature type="domain" description="STPR" evidence="2">
    <location>
        <begin position="74"/>
        <end position="130"/>
    </location>
</feature>
<evidence type="ECO:0000313" key="3">
    <source>
        <dbReference type="EMBL" id="GBN00579.1"/>
    </source>
</evidence>
<accession>A0A4Y2KF23</accession>